<feature type="region of interest" description="Disordered" evidence="1">
    <location>
        <begin position="138"/>
        <end position="161"/>
    </location>
</feature>
<evidence type="ECO:0000313" key="2">
    <source>
        <dbReference type="EMBL" id="CQD03785.1"/>
    </source>
</evidence>
<keyword evidence="3" id="KW-1185">Reference proteome</keyword>
<evidence type="ECO:0000256" key="1">
    <source>
        <dbReference type="SAM" id="MobiDB-lite"/>
    </source>
</evidence>
<sequence>MPEFDSFEAAREQAAQYLGYVASEKIRTPRGEVFEIPNPSLLDDDQQQRYDQLQLETESWERHDDVLNEDGTVKTRGMIKEPARKTGEDGNPVLVENYQIQLAKAIFGDRYEAFKAAGGRANDVSFIWAKMNKQIADRRKQDSKSAGSDQAVAVVAEPDSV</sequence>
<evidence type="ECO:0000313" key="3">
    <source>
        <dbReference type="Proteomes" id="UP000199601"/>
    </source>
</evidence>
<organism evidence="2 3">
    <name type="scientific">Mycobacterium europaeum</name>
    <dbReference type="NCBI Taxonomy" id="761804"/>
    <lineage>
        <taxon>Bacteria</taxon>
        <taxon>Bacillati</taxon>
        <taxon>Actinomycetota</taxon>
        <taxon>Actinomycetes</taxon>
        <taxon>Mycobacteriales</taxon>
        <taxon>Mycobacteriaceae</taxon>
        <taxon>Mycobacterium</taxon>
        <taxon>Mycobacterium simiae complex</taxon>
    </lineage>
</organism>
<name>A0A0U1D0K6_9MYCO</name>
<dbReference type="EMBL" id="CTEC01000001">
    <property type="protein sequence ID" value="CQD03785.1"/>
    <property type="molecule type" value="Genomic_DNA"/>
</dbReference>
<proteinExistence type="predicted"/>
<gene>
    <name evidence="2" type="ORF">BN000_00648</name>
</gene>
<dbReference type="Proteomes" id="UP000199601">
    <property type="component" value="Unassembled WGS sequence"/>
</dbReference>
<reference evidence="3" key="1">
    <citation type="submission" date="2015-03" db="EMBL/GenBank/DDBJ databases">
        <authorList>
            <person name="Urmite Genomes"/>
        </authorList>
    </citation>
    <scope>NUCLEOTIDE SEQUENCE [LARGE SCALE GENOMIC DNA]</scope>
    <source>
        <strain evidence="3">CSUR P1344</strain>
    </source>
</reference>
<dbReference type="RefSeq" id="WP_090418378.1">
    <property type="nucleotide sequence ID" value="NZ_CTEC01000001.1"/>
</dbReference>
<dbReference type="AlphaFoldDB" id="A0A0U1D0K6"/>
<protein>
    <submittedName>
        <fullName evidence="2">Gp32 protein</fullName>
    </submittedName>
</protein>
<accession>A0A0U1D0K6</accession>